<keyword evidence="2" id="KW-0805">Transcription regulation</keyword>
<evidence type="ECO:0000256" key="4">
    <source>
        <dbReference type="ARBA" id="ARBA00023163"/>
    </source>
</evidence>
<organism evidence="6 7">
    <name type="scientific">Komagataeibacter europaeus</name>
    <name type="common">Gluconacetobacter europaeus</name>
    <dbReference type="NCBI Taxonomy" id="33995"/>
    <lineage>
        <taxon>Bacteria</taxon>
        <taxon>Pseudomonadati</taxon>
        <taxon>Pseudomonadota</taxon>
        <taxon>Alphaproteobacteria</taxon>
        <taxon>Acetobacterales</taxon>
        <taxon>Acetobacteraceae</taxon>
        <taxon>Komagataeibacter</taxon>
    </lineage>
</organism>
<dbReference type="PANTHER" id="PTHR30346">
    <property type="entry name" value="TRANSCRIPTIONAL DUAL REGULATOR HCAR-RELATED"/>
    <property type="match status" value="1"/>
</dbReference>
<dbReference type="EMBL" id="LHUQ01000016">
    <property type="protein sequence ID" value="KON64022.1"/>
    <property type="molecule type" value="Genomic_DNA"/>
</dbReference>
<sequence length="307" mass="35135">MRSTNLEYFRFAVEAGSLTRAAWLHGVRVSTMTRAIDKLEDELGVTLLERTHSGIRLTAAGDVLFHRISSLLDDWDEIRALSQILGTGRRGVIRIGSLLPLVGQRIRLALSAWRKKHPDIRVSFHEMGDFDLQSALFRHRVDVIFFTPFIQSDYLESLPFCVENLMLAMPSEHPLRQYESVTRKELQNETFLLQDWGGDYSVRRRYLEILGSDITLESHPAGKQSVFALVGSGYGMTLAVQSQAEQGFPGVIFRPLRERNTQLQIRLGWDANNQDTVTGRFVAFVRDLVPDDRREDVLPRKRLDRQP</sequence>
<proteinExistence type="inferred from homology"/>
<feature type="domain" description="HTH lysR-type" evidence="5">
    <location>
        <begin position="1"/>
        <end position="58"/>
    </location>
</feature>
<dbReference type="Gene3D" id="1.10.10.10">
    <property type="entry name" value="Winged helix-like DNA-binding domain superfamily/Winged helix DNA-binding domain"/>
    <property type="match status" value="1"/>
</dbReference>
<comment type="similarity">
    <text evidence="1">Belongs to the LysR transcriptional regulatory family.</text>
</comment>
<dbReference type="InterPro" id="IPR036390">
    <property type="entry name" value="WH_DNA-bd_sf"/>
</dbReference>
<gene>
    <name evidence="6" type="primary">cynR6</name>
    <name evidence="6" type="ORF">KOEU_24970</name>
</gene>
<name>A0A0M0EFI5_KOMEU</name>
<dbReference type="InterPro" id="IPR005119">
    <property type="entry name" value="LysR_subst-bd"/>
</dbReference>
<protein>
    <submittedName>
        <fullName evidence="6">HTH-type transcriptional regulator CynR</fullName>
    </submittedName>
</protein>
<dbReference type="SUPFAM" id="SSF46785">
    <property type="entry name" value="Winged helix' DNA-binding domain"/>
    <property type="match status" value="1"/>
</dbReference>
<dbReference type="SUPFAM" id="SSF53850">
    <property type="entry name" value="Periplasmic binding protein-like II"/>
    <property type="match status" value="1"/>
</dbReference>
<dbReference type="RefSeq" id="WP_053323605.1">
    <property type="nucleotide sequence ID" value="NZ_LHUQ01000016.1"/>
</dbReference>
<dbReference type="InterPro" id="IPR000847">
    <property type="entry name" value="LysR_HTH_N"/>
</dbReference>
<evidence type="ECO:0000256" key="2">
    <source>
        <dbReference type="ARBA" id="ARBA00023015"/>
    </source>
</evidence>
<dbReference type="OrthoDB" id="7282659at2"/>
<keyword evidence="3" id="KW-0238">DNA-binding</keyword>
<dbReference type="GO" id="GO:0003677">
    <property type="term" value="F:DNA binding"/>
    <property type="evidence" value="ECO:0007669"/>
    <property type="project" value="UniProtKB-KW"/>
</dbReference>
<evidence type="ECO:0000256" key="1">
    <source>
        <dbReference type="ARBA" id="ARBA00009437"/>
    </source>
</evidence>
<keyword evidence="4" id="KW-0804">Transcription</keyword>
<comment type="caution">
    <text evidence="6">The sequence shown here is derived from an EMBL/GenBank/DDBJ whole genome shotgun (WGS) entry which is preliminary data.</text>
</comment>
<dbReference type="PROSITE" id="PS50931">
    <property type="entry name" value="HTH_LYSR"/>
    <property type="match status" value="1"/>
</dbReference>
<reference evidence="6" key="1">
    <citation type="submission" date="2015-08" db="EMBL/GenBank/DDBJ databases">
        <title>Draft genome sequence of Komagataeibacter europaeus CECT 8546 a cellulose producer strain from vinegar produced by the traditional method.</title>
        <authorList>
            <person name="Poehlein A."/>
            <person name="Valera M.J."/>
            <person name="Haack F.S."/>
            <person name="Mas A."/>
            <person name="Daniel R."/>
            <person name="Streit W.R."/>
            <person name="Mateo E."/>
        </authorList>
    </citation>
    <scope>NUCLEOTIDE SEQUENCE [LARGE SCALE GENOMIC DNA]</scope>
    <source>
        <strain evidence="6">CECT 8546</strain>
    </source>
</reference>
<dbReference type="GO" id="GO:0032993">
    <property type="term" value="C:protein-DNA complex"/>
    <property type="evidence" value="ECO:0007669"/>
    <property type="project" value="TreeGrafter"/>
</dbReference>
<dbReference type="Proteomes" id="UP000037566">
    <property type="component" value="Unassembled WGS sequence"/>
</dbReference>
<evidence type="ECO:0000313" key="6">
    <source>
        <dbReference type="EMBL" id="KON64022.1"/>
    </source>
</evidence>
<dbReference type="CDD" id="cd08414">
    <property type="entry name" value="PBP2_LTTR_aromatics_like"/>
    <property type="match status" value="1"/>
</dbReference>
<dbReference type="InterPro" id="IPR036388">
    <property type="entry name" value="WH-like_DNA-bd_sf"/>
</dbReference>
<keyword evidence="7" id="KW-1185">Reference proteome</keyword>
<dbReference type="Gene3D" id="3.40.190.10">
    <property type="entry name" value="Periplasmic binding protein-like II"/>
    <property type="match status" value="2"/>
</dbReference>
<dbReference type="PANTHER" id="PTHR30346:SF0">
    <property type="entry name" value="HCA OPERON TRANSCRIPTIONAL ACTIVATOR HCAR"/>
    <property type="match status" value="1"/>
</dbReference>
<dbReference type="STRING" id="33995.KOEU_24970"/>
<evidence type="ECO:0000313" key="7">
    <source>
        <dbReference type="Proteomes" id="UP000037566"/>
    </source>
</evidence>
<dbReference type="AlphaFoldDB" id="A0A0M0EFI5"/>
<evidence type="ECO:0000259" key="5">
    <source>
        <dbReference type="PROSITE" id="PS50931"/>
    </source>
</evidence>
<accession>A0A0M0EFI5</accession>
<dbReference type="Pfam" id="PF00126">
    <property type="entry name" value="HTH_1"/>
    <property type="match status" value="1"/>
</dbReference>
<dbReference type="GO" id="GO:0003700">
    <property type="term" value="F:DNA-binding transcription factor activity"/>
    <property type="evidence" value="ECO:0007669"/>
    <property type="project" value="InterPro"/>
</dbReference>
<dbReference type="Pfam" id="PF03466">
    <property type="entry name" value="LysR_substrate"/>
    <property type="match status" value="1"/>
</dbReference>
<evidence type="ECO:0000256" key="3">
    <source>
        <dbReference type="ARBA" id="ARBA00023125"/>
    </source>
</evidence>